<proteinExistence type="predicted"/>
<gene>
    <name evidence="1" type="ordered locus">Desku_0979</name>
</gene>
<accession>A0AAU8PUN5</accession>
<dbReference type="RefSeq" id="WP_013822089.1">
    <property type="nucleotide sequence ID" value="NC_015573.1"/>
</dbReference>
<dbReference type="EMBL" id="CP002770">
    <property type="protein sequence ID" value="AEG14574.1"/>
    <property type="molecule type" value="Genomic_DNA"/>
</dbReference>
<name>A0AAU8PUN5_DESK7</name>
<organism evidence="1 2">
    <name type="scientific">Desulfofundulus kuznetsovii (strain DSM 6115 / VKM B-1805 / 17)</name>
    <name type="common">Desulfotomaculum kuznetsovii</name>
    <dbReference type="NCBI Taxonomy" id="760568"/>
    <lineage>
        <taxon>Bacteria</taxon>
        <taxon>Bacillati</taxon>
        <taxon>Bacillota</taxon>
        <taxon>Clostridia</taxon>
        <taxon>Eubacteriales</taxon>
        <taxon>Peptococcaceae</taxon>
        <taxon>Desulfofundulus</taxon>
    </lineage>
</organism>
<evidence type="ECO:0000313" key="1">
    <source>
        <dbReference type="EMBL" id="AEG14574.1"/>
    </source>
</evidence>
<protein>
    <submittedName>
        <fullName evidence="1">Uncharacterized protein</fullName>
    </submittedName>
</protein>
<keyword evidence="2" id="KW-1185">Reference proteome</keyword>
<sequence length="65" mass="7466">MAVERAWVTADGRVIHQLTDEQMLAFKRKLISGLNNLAYQHVLEELKLEKQRVREDRAVSTAGCQ</sequence>
<dbReference type="AlphaFoldDB" id="A0AAU8PUN5"/>
<evidence type="ECO:0000313" key="2">
    <source>
        <dbReference type="Proteomes" id="UP000009229"/>
    </source>
</evidence>
<reference evidence="2" key="1">
    <citation type="submission" date="2011-05" db="EMBL/GenBank/DDBJ databases">
        <title>Complete sequence of Desulfotomaculum kuznetsovii DSM 6115.</title>
        <authorList>
            <person name="Lucas S."/>
            <person name="Han J."/>
            <person name="Lapidus A."/>
            <person name="Cheng J.-F."/>
            <person name="Goodwin L."/>
            <person name="Pitluck S."/>
            <person name="Peters L."/>
            <person name="Mikhailova N."/>
            <person name="Lu M."/>
            <person name="Saunders E."/>
            <person name="Han C."/>
            <person name="Tapia R."/>
            <person name="Land M."/>
            <person name="Hauser L."/>
            <person name="Kyrpides N."/>
            <person name="Ivanova N."/>
            <person name="Pagani I."/>
            <person name="Nazina T."/>
            <person name="Ivanova A."/>
            <person name="Parshina S."/>
            <person name="Kuever J."/>
            <person name="Muyzer G."/>
            <person name="Plugge C."/>
            <person name="Stams A."/>
            <person name="Woyke T."/>
        </authorList>
    </citation>
    <scope>NUCLEOTIDE SEQUENCE [LARGE SCALE GENOMIC DNA]</scope>
    <source>
        <strain evidence="2">DSM 6115 / VKM B-1805 / 17</strain>
    </source>
</reference>
<dbReference type="Proteomes" id="UP000009229">
    <property type="component" value="Chromosome"/>
</dbReference>
<dbReference type="KEGG" id="dku:Desku_0979"/>